<dbReference type="CDD" id="cd07814">
    <property type="entry name" value="SRPBCC_CalC_Aha1-like"/>
    <property type="match status" value="1"/>
</dbReference>
<proteinExistence type="inferred from homology"/>
<evidence type="ECO:0000256" key="1">
    <source>
        <dbReference type="ARBA" id="ARBA00006817"/>
    </source>
</evidence>
<dbReference type="AlphaFoldDB" id="A0A6J4IDN1"/>
<accession>A0A6J4IDN1</accession>
<comment type="similarity">
    <text evidence="1">Belongs to the AHA1 family.</text>
</comment>
<gene>
    <name evidence="3" type="ORF">AVDCRST_MAG76-2174</name>
</gene>
<feature type="domain" description="Activator of Hsp90 ATPase homologue 1/2-like C-terminal" evidence="2">
    <location>
        <begin position="14"/>
        <end position="108"/>
    </location>
</feature>
<dbReference type="EMBL" id="CADCSZ010000136">
    <property type="protein sequence ID" value="CAA9248989.1"/>
    <property type="molecule type" value="Genomic_DNA"/>
</dbReference>
<dbReference type="Pfam" id="PF08327">
    <property type="entry name" value="AHSA1"/>
    <property type="match status" value="1"/>
</dbReference>
<sequence length="142" mass="15379">MGQLSITRSVELEAPVDHVWEAVTTPALLSRWLDGAVDLDVRPGGEGTIIEPDGAVRRAQVEEVEPARRLALQWWPEDGSSPASRVELDLEPTPGGTRLLVTETVLNETSITMSARVATSARWDIRLLLLGCSLLRSPVACG</sequence>
<reference evidence="3" key="1">
    <citation type="submission" date="2020-02" db="EMBL/GenBank/DDBJ databases">
        <authorList>
            <person name="Meier V. D."/>
        </authorList>
    </citation>
    <scope>NUCLEOTIDE SEQUENCE</scope>
    <source>
        <strain evidence="3">AVDCRST_MAG76</strain>
    </source>
</reference>
<protein>
    <recommendedName>
        <fullName evidence="2">Activator of Hsp90 ATPase homologue 1/2-like C-terminal domain-containing protein</fullName>
    </recommendedName>
</protein>
<organism evidence="3">
    <name type="scientific">uncultured Acidimicrobiales bacterium</name>
    <dbReference type="NCBI Taxonomy" id="310071"/>
    <lineage>
        <taxon>Bacteria</taxon>
        <taxon>Bacillati</taxon>
        <taxon>Actinomycetota</taxon>
        <taxon>Acidimicrobiia</taxon>
        <taxon>Acidimicrobiales</taxon>
        <taxon>environmental samples</taxon>
    </lineage>
</organism>
<dbReference type="Gene3D" id="3.30.530.20">
    <property type="match status" value="1"/>
</dbReference>
<evidence type="ECO:0000313" key="3">
    <source>
        <dbReference type="EMBL" id="CAA9248989.1"/>
    </source>
</evidence>
<dbReference type="SUPFAM" id="SSF55961">
    <property type="entry name" value="Bet v1-like"/>
    <property type="match status" value="1"/>
</dbReference>
<dbReference type="InterPro" id="IPR023393">
    <property type="entry name" value="START-like_dom_sf"/>
</dbReference>
<name>A0A6J4IDN1_9ACTN</name>
<evidence type="ECO:0000259" key="2">
    <source>
        <dbReference type="Pfam" id="PF08327"/>
    </source>
</evidence>
<dbReference type="InterPro" id="IPR013538">
    <property type="entry name" value="ASHA1/2-like_C"/>
</dbReference>